<feature type="site" description="Essential for prephenate dehydratase activity" evidence="9">
    <location>
        <position position="175"/>
    </location>
</feature>
<comment type="pathway">
    <text evidence="1">Amino-acid biosynthesis; L-phenylalanine biosynthesis; phenylpyruvate from prephenate: step 1/1.</text>
</comment>
<dbReference type="NCBIfam" id="NF008865">
    <property type="entry name" value="PRK11898.1"/>
    <property type="match status" value="1"/>
</dbReference>
<evidence type="ECO:0000256" key="5">
    <source>
        <dbReference type="ARBA" id="ARBA00023141"/>
    </source>
</evidence>
<dbReference type="RefSeq" id="WP_209528127.1">
    <property type="nucleotide sequence ID" value="NZ_JAEEGA010000007.1"/>
</dbReference>
<dbReference type="EMBL" id="JAEEGA010000007">
    <property type="protein sequence ID" value="MBP1041731.1"/>
    <property type="molecule type" value="Genomic_DNA"/>
</dbReference>
<comment type="catalytic activity">
    <reaction evidence="8">
        <text>prephenate + H(+) = 3-phenylpyruvate + CO2 + H2O</text>
        <dbReference type="Rhea" id="RHEA:21648"/>
        <dbReference type="ChEBI" id="CHEBI:15377"/>
        <dbReference type="ChEBI" id="CHEBI:15378"/>
        <dbReference type="ChEBI" id="CHEBI:16526"/>
        <dbReference type="ChEBI" id="CHEBI:18005"/>
        <dbReference type="ChEBI" id="CHEBI:29934"/>
        <dbReference type="EC" id="4.2.1.51"/>
    </reaction>
</comment>
<evidence type="ECO:0000256" key="9">
    <source>
        <dbReference type="PIRSR" id="PIRSR001500-2"/>
    </source>
</evidence>
<evidence type="ECO:0000313" key="12">
    <source>
        <dbReference type="EMBL" id="MBP1041731.1"/>
    </source>
</evidence>
<dbReference type="GO" id="GO:0009094">
    <property type="term" value="P:L-phenylalanine biosynthetic process"/>
    <property type="evidence" value="ECO:0007669"/>
    <property type="project" value="UniProtKB-KW"/>
</dbReference>
<proteinExistence type="predicted"/>
<keyword evidence="13" id="KW-1185">Reference proteome</keyword>
<dbReference type="GO" id="GO:0005737">
    <property type="term" value="C:cytoplasm"/>
    <property type="evidence" value="ECO:0007669"/>
    <property type="project" value="TreeGrafter"/>
</dbReference>
<name>A0A940P8Q6_9ENTE</name>
<feature type="domain" description="Prephenate dehydratase" evidence="10">
    <location>
        <begin position="2"/>
        <end position="182"/>
    </location>
</feature>
<dbReference type="Proteomes" id="UP000674938">
    <property type="component" value="Unassembled WGS sequence"/>
</dbReference>
<dbReference type="PROSITE" id="PS00857">
    <property type="entry name" value="PREPHENATE_DEHYDR_1"/>
    <property type="match status" value="1"/>
</dbReference>
<dbReference type="PANTHER" id="PTHR21022">
    <property type="entry name" value="PREPHENATE DEHYDRATASE P PROTEIN"/>
    <property type="match status" value="1"/>
</dbReference>
<keyword evidence="6" id="KW-0584">Phenylalanine biosynthesis</keyword>
<organism evidence="12 13">
    <name type="scientific">Vagococcus allomyrinae</name>
    <dbReference type="NCBI Taxonomy" id="2794353"/>
    <lineage>
        <taxon>Bacteria</taxon>
        <taxon>Bacillati</taxon>
        <taxon>Bacillota</taxon>
        <taxon>Bacilli</taxon>
        <taxon>Lactobacillales</taxon>
        <taxon>Enterococcaceae</taxon>
        <taxon>Vagococcus</taxon>
    </lineage>
</organism>
<keyword evidence="5" id="KW-0057">Aromatic amino acid biosynthesis</keyword>
<sequence>MKVAYLGPKGSFTHSATQEYFSNAELVSYGSIPACIKAVAQGEIPIGVVPIENTIEGTVNLTLDYLYHKADLAILGELVMPISQQLLMKKDRSVELAKLTKVYSHPQALAQSQEFIAEYLPEARVIATDSTSLAAEMVANSHDDSVAAIGPVACGQEYDLEIVKADIQDISHNKTRFWIISNQANLRNDSESIEKASLCFIMPNNLPGALQKALTAFSWRELNLNKIESRPLKTTLGEYFFLIDIVLEANQLPLLANAMEEIQYLGGQVKQFGCYHVHRIKGL</sequence>
<feature type="domain" description="ACT" evidence="11">
    <location>
        <begin position="198"/>
        <end position="276"/>
    </location>
</feature>
<dbReference type="GO" id="GO:0004664">
    <property type="term" value="F:prephenate dehydratase activity"/>
    <property type="evidence" value="ECO:0007669"/>
    <property type="project" value="UniProtKB-EC"/>
</dbReference>
<evidence type="ECO:0000256" key="7">
    <source>
        <dbReference type="ARBA" id="ARBA00023239"/>
    </source>
</evidence>
<protein>
    <recommendedName>
        <fullName evidence="3">Prephenate dehydratase</fullName>
        <ecNumber evidence="2">4.2.1.51</ecNumber>
    </recommendedName>
</protein>
<accession>A0A940P8Q6</accession>
<evidence type="ECO:0000313" key="13">
    <source>
        <dbReference type="Proteomes" id="UP000674938"/>
    </source>
</evidence>
<evidence type="ECO:0000259" key="10">
    <source>
        <dbReference type="PROSITE" id="PS51171"/>
    </source>
</evidence>
<dbReference type="CDD" id="cd04905">
    <property type="entry name" value="ACT_CM-PDT"/>
    <property type="match status" value="1"/>
</dbReference>
<dbReference type="PROSITE" id="PS51171">
    <property type="entry name" value="PREPHENATE_DEHYDR_3"/>
    <property type="match status" value="1"/>
</dbReference>
<dbReference type="InterPro" id="IPR008242">
    <property type="entry name" value="Chor_mutase/pphenate_deHydtase"/>
</dbReference>
<dbReference type="InterPro" id="IPR002912">
    <property type="entry name" value="ACT_dom"/>
</dbReference>
<evidence type="ECO:0000256" key="2">
    <source>
        <dbReference type="ARBA" id="ARBA00013147"/>
    </source>
</evidence>
<dbReference type="PROSITE" id="PS51671">
    <property type="entry name" value="ACT"/>
    <property type="match status" value="1"/>
</dbReference>
<dbReference type="AlphaFoldDB" id="A0A940P8Q6"/>
<dbReference type="InterPro" id="IPR018528">
    <property type="entry name" value="Preph_deHydtase_CS"/>
</dbReference>
<keyword evidence="7 12" id="KW-0456">Lyase</keyword>
<dbReference type="CDD" id="cd13633">
    <property type="entry name" value="PBP2_Sa-PDT_like"/>
    <property type="match status" value="1"/>
</dbReference>
<comment type="caution">
    <text evidence="12">The sequence shown here is derived from an EMBL/GenBank/DDBJ whole genome shotgun (WGS) entry which is preliminary data.</text>
</comment>
<dbReference type="FunFam" id="3.40.190.10:FF:000064">
    <property type="entry name" value="Prephenate dehydratase"/>
    <property type="match status" value="1"/>
</dbReference>
<evidence type="ECO:0000256" key="3">
    <source>
        <dbReference type="ARBA" id="ARBA00021872"/>
    </source>
</evidence>
<evidence type="ECO:0000259" key="11">
    <source>
        <dbReference type="PROSITE" id="PS51671"/>
    </source>
</evidence>
<dbReference type="InterPro" id="IPR045865">
    <property type="entry name" value="ACT-like_dom_sf"/>
</dbReference>
<dbReference type="PANTHER" id="PTHR21022:SF19">
    <property type="entry name" value="PREPHENATE DEHYDRATASE-RELATED"/>
    <property type="match status" value="1"/>
</dbReference>
<evidence type="ECO:0000256" key="6">
    <source>
        <dbReference type="ARBA" id="ARBA00023222"/>
    </source>
</evidence>
<dbReference type="SUPFAM" id="SSF53850">
    <property type="entry name" value="Periplasmic binding protein-like II"/>
    <property type="match status" value="1"/>
</dbReference>
<dbReference type="Gene3D" id="3.40.190.10">
    <property type="entry name" value="Periplasmic binding protein-like II"/>
    <property type="match status" value="2"/>
</dbReference>
<gene>
    <name evidence="12" type="primary">pheA</name>
    <name evidence="12" type="ORF">I6N95_11995</name>
</gene>
<dbReference type="InterPro" id="IPR001086">
    <property type="entry name" value="Preph_deHydtase"/>
</dbReference>
<evidence type="ECO:0000256" key="4">
    <source>
        <dbReference type="ARBA" id="ARBA00022605"/>
    </source>
</evidence>
<reference evidence="12" key="1">
    <citation type="submission" date="2020-12" db="EMBL/GenBank/DDBJ databases">
        <title>Vagococcus allomyrinae sp. nov. and Enterococcus lavae sp. nov., isolated from the larvae of Allomyrina dichotoma.</title>
        <authorList>
            <person name="Lee S.D."/>
        </authorList>
    </citation>
    <scope>NUCLEOTIDE SEQUENCE</scope>
    <source>
        <strain evidence="12">BWB3-3</strain>
    </source>
</reference>
<dbReference type="SUPFAM" id="SSF55021">
    <property type="entry name" value="ACT-like"/>
    <property type="match status" value="1"/>
</dbReference>
<evidence type="ECO:0000256" key="8">
    <source>
        <dbReference type="ARBA" id="ARBA00047848"/>
    </source>
</evidence>
<dbReference type="EC" id="4.2.1.51" evidence="2"/>
<dbReference type="Gene3D" id="3.30.70.260">
    <property type="match status" value="1"/>
</dbReference>
<dbReference type="Pfam" id="PF00800">
    <property type="entry name" value="PDT"/>
    <property type="match status" value="1"/>
</dbReference>
<evidence type="ECO:0000256" key="1">
    <source>
        <dbReference type="ARBA" id="ARBA00004741"/>
    </source>
</evidence>
<keyword evidence="4" id="KW-0028">Amino-acid biosynthesis</keyword>
<dbReference type="PIRSF" id="PIRSF001500">
    <property type="entry name" value="Chor_mut_pdt_Ppr"/>
    <property type="match status" value="1"/>
</dbReference>